<reference evidence="2" key="1">
    <citation type="submission" date="2016-11" db="UniProtKB">
        <authorList>
            <consortium name="WormBaseParasite"/>
        </authorList>
    </citation>
    <scope>IDENTIFICATION</scope>
</reference>
<dbReference type="Proteomes" id="UP000095284">
    <property type="component" value="Unplaced"/>
</dbReference>
<evidence type="ECO:0000313" key="1">
    <source>
        <dbReference type="Proteomes" id="UP000095284"/>
    </source>
</evidence>
<name>A0A1I7S3L2_BURXY</name>
<accession>A0A1I7S3L2</accession>
<evidence type="ECO:0000313" key="2">
    <source>
        <dbReference type="WBParaSite" id="BXY_0759300.1"/>
    </source>
</evidence>
<protein>
    <submittedName>
        <fullName evidence="2">Uncharacterized protein</fullName>
    </submittedName>
</protein>
<dbReference type="AlphaFoldDB" id="A0A1I7S3L2"/>
<dbReference type="WBParaSite" id="BXY_0759300.1">
    <property type="protein sequence ID" value="BXY_0759300.1"/>
    <property type="gene ID" value="BXY_0759300"/>
</dbReference>
<sequence length="157" mass="17832">MDLRLALEEVLRHWVDGFRLRRDWLIESMAQEAMVEWILTLGRLSISKGRRYGTNGGSHPRRDRILGTEVGLTEPVHRGMGVEDNKVRENVHKCRNKPESAMEGGDCRGCSTTGYRPKGQWKDALQEGNTVGKNSRYQGLSEIPTALKWLAGGDWHF</sequence>
<organism evidence="1 2">
    <name type="scientific">Bursaphelenchus xylophilus</name>
    <name type="common">Pinewood nematode worm</name>
    <name type="synonym">Aphelenchoides xylophilus</name>
    <dbReference type="NCBI Taxonomy" id="6326"/>
    <lineage>
        <taxon>Eukaryota</taxon>
        <taxon>Metazoa</taxon>
        <taxon>Ecdysozoa</taxon>
        <taxon>Nematoda</taxon>
        <taxon>Chromadorea</taxon>
        <taxon>Rhabditida</taxon>
        <taxon>Tylenchina</taxon>
        <taxon>Tylenchomorpha</taxon>
        <taxon>Aphelenchoidea</taxon>
        <taxon>Aphelenchoididae</taxon>
        <taxon>Bursaphelenchus</taxon>
    </lineage>
</organism>
<proteinExistence type="predicted"/>